<dbReference type="GO" id="GO:0016287">
    <property type="term" value="F:glycerone-phosphate O-acyltransferase activity"/>
    <property type="evidence" value="ECO:0007669"/>
    <property type="project" value="TreeGrafter"/>
</dbReference>
<dbReference type="CDD" id="cd07992">
    <property type="entry name" value="LPLAT_AAK14816-like"/>
    <property type="match status" value="1"/>
</dbReference>
<dbReference type="GO" id="GO:0004366">
    <property type="term" value="F:glycerol-3-phosphate O-acyltransferase activity"/>
    <property type="evidence" value="ECO:0007669"/>
    <property type="project" value="TreeGrafter"/>
</dbReference>
<dbReference type="GO" id="GO:0008654">
    <property type="term" value="P:phospholipid biosynthetic process"/>
    <property type="evidence" value="ECO:0007669"/>
    <property type="project" value="TreeGrafter"/>
</dbReference>
<keyword evidence="1" id="KW-1133">Transmembrane helix</keyword>
<protein>
    <recommendedName>
        <fullName evidence="2">Phospholipid/glycerol acyltransferase domain-containing protein</fullName>
    </recommendedName>
</protein>
<dbReference type="PANTHER" id="PTHR31605:SF0">
    <property type="entry name" value="GLYCEROL-3-PHOSPHATE O-ACYLTRANSFERASE 1"/>
    <property type="match status" value="1"/>
</dbReference>
<dbReference type="Pfam" id="PF01553">
    <property type="entry name" value="Acyltransferase"/>
    <property type="match status" value="2"/>
</dbReference>
<dbReference type="SUPFAM" id="SSF69593">
    <property type="entry name" value="Glycerol-3-phosphate (1)-acyltransferase"/>
    <property type="match status" value="2"/>
</dbReference>
<sequence>MLAEDAVNPVKLLCDYIYHVITPRYVSYVSLFLLACLIVDQFEHVLFFCARYFFRSTINNIFFRSVEIVGMENIPAQGPLILTGNHNNQFVDGVVLLGNCRREISFLIAEKSYNRPVVGLFARAFRCIPVLRRIDRATPGRGRVVSNGTTLLRGFDTRFDQLCPGDSLEIQGVEGGEEGFRVASVTSATELQLSRPAEACDEEGVTFRILPYVDNNSMYAKVFNGLRDGKCLGIFPEGGSHDRTDLLPLKAGVANIALEALTVHNIRVPIVPVGLNYFRGHRFRGRVVVEFGTPFEIPDDIVGQYKVERRPAVTSLLNLVSTAMRSVIIPAQDYKTLQLIYLARRLYVPDGLRLTAAQTMDLNRRFAVGLRRIMKSASFMEGMEADGRSESEGLVGEKDSDQEDELLRQQLTLDDRRNLREMAELLENYMKTLKRMGLRDHQVPQVQWRSTGDLVGGLLYLIAMMALSCIPYVLFILPAIVVSRWLAARDRKKALVGSKVKITARDVVLSYKIIYTIVLVPLLYVLWAATLFFFSGLTTTSIVLLVAAAPLFTLFGVKASEQGLRAWKDALPLWKRLMPEVRQEQDKLPALRVDLQQRVRKLVRSLGPHVRELYYPKSVEWNEAIDR</sequence>
<dbReference type="InterPro" id="IPR052744">
    <property type="entry name" value="GPAT/DAPAT"/>
</dbReference>
<organism evidence="3">
    <name type="scientific">Noctiluca scintillans</name>
    <name type="common">Sea sparkle</name>
    <name type="synonym">Red tide dinoflagellate</name>
    <dbReference type="NCBI Taxonomy" id="2966"/>
    <lineage>
        <taxon>Eukaryota</taxon>
        <taxon>Sar</taxon>
        <taxon>Alveolata</taxon>
        <taxon>Dinophyceae</taxon>
        <taxon>Noctilucales</taxon>
        <taxon>Noctilucaceae</taxon>
        <taxon>Noctiluca</taxon>
    </lineage>
</organism>
<dbReference type="AlphaFoldDB" id="A0A7S1B1R5"/>
<evidence type="ECO:0000256" key="1">
    <source>
        <dbReference type="SAM" id="Phobius"/>
    </source>
</evidence>
<evidence type="ECO:0000259" key="2">
    <source>
        <dbReference type="SMART" id="SM00563"/>
    </source>
</evidence>
<feature type="domain" description="Phospholipid/glycerol acyltransferase" evidence="2">
    <location>
        <begin position="80"/>
        <end position="278"/>
    </location>
</feature>
<dbReference type="InterPro" id="IPR002123">
    <property type="entry name" value="Plipid/glycerol_acylTrfase"/>
</dbReference>
<dbReference type="SMART" id="SM00563">
    <property type="entry name" value="PlsC"/>
    <property type="match status" value="1"/>
</dbReference>
<keyword evidence="1" id="KW-0472">Membrane</keyword>
<gene>
    <name evidence="3" type="ORF">NSCI0253_LOCUS45179</name>
</gene>
<feature type="transmembrane region" description="Helical" evidence="1">
    <location>
        <begin position="533"/>
        <end position="557"/>
    </location>
</feature>
<dbReference type="EMBL" id="HBFQ01063815">
    <property type="protein sequence ID" value="CAD8870822.1"/>
    <property type="molecule type" value="Transcribed_RNA"/>
</dbReference>
<keyword evidence="1" id="KW-0812">Transmembrane</keyword>
<feature type="transmembrane region" description="Helical" evidence="1">
    <location>
        <begin position="458"/>
        <end position="487"/>
    </location>
</feature>
<proteinExistence type="predicted"/>
<dbReference type="PANTHER" id="PTHR31605">
    <property type="entry name" value="GLYCEROL-3-PHOSPHATE O-ACYLTRANSFERASE 1"/>
    <property type="match status" value="1"/>
</dbReference>
<accession>A0A7S1B1R5</accession>
<reference evidence="3" key="1">
    <citation type="submission" date="2021-01" db="EMBL/GenBank/DDBJ databases">
        <authorList>
            <person name="Corre E."/>
            <person name="Pelletier E."/>
            <person name="Niang G."/>
            <person name="Scheremetjew M."/>
            <person name="Finn R."/>
            <person name="Kale V."/>
            <person name="Holt S."/>
            <person name="Cochrane G."/>
            <person name="Meng A."/>
            <person name="Brown T."/>
            <person name="Cohen L."/>
        </authorList>
    </citation>
    <scope>NUCLEOTIDE SEQUENCE</scope>
</reference>
<feature type="transmembrane region" description="Helical" evidence="1">
    <location>
        <begin position="508"/>
        <end position="527"/>
    </location>
</feature>
<name>A0A7S1B1R5_NOCSC</name>
<evidence type="ECO:0000313" key="3">
    <source>
        <dbReference type="EMBL" id="CAD8870822.1"/>
    </source>
</evidence>